<dbReference type="RefSeq" id="WP_169456038.1">
    <property type="nucleotide sequence ID" value="NZ_CP051774.1"/>
</dbReference>
<dbReference type="PROSITE" id="PS51186">
    <property type="entry name" value="GNAT"/>
    <property type="match status" value="1"/>
</dbReference>
<evidence type="ECO:0000256" key="1">
    <source>
        <dbReference type="ARBA" id="ARBA00022679"/>
    </source>
</evidence>
<dbReference type="GO" id="GO:0005737">
    <property type="term" value="C:cytoplasm"/>
    <property type="evidence" value="ECO:0007669"/>
    <property type="project" value="TreeGrafter"/>
</dbReference>
<dbReference type="KEGG" id="luo:HHL09_18130"/>
<keyword evidence="1 5" id="KW-0808">Transferase</keyword>
<evidence type="ECO:0000313" key="5">
    <source>
        <dbReference type="EMBL" id="QJE97612.1"/>
    </source>
</evidence>
<organism evidence="5 6">
    <name type="scientific">Luteolibacter luteus</name>
    <dbReference type="NCBI Taxonomy" id="2728835"/>
    <lineage>
        <taxon>Bacteria</taxon>
        <taxon>Pseudomonadati</taxon>
        <taxon>Verrucomicrobiota</taxon>
        <taxon>Verrucomicrobiia</taxon>
        <taxon>Verrucomicrobiales</taxon>
        <taxon>Verrucomicrobiaceae</taxon>
        <taxon>Luteolibacter</taxon>
    </lineage>
</organism>
<dbReference type="Pfam" id="PF13302">
    <property type="entry name" value="Acetyltransf_3"/>
    <property type="match status" value="1"/>
</dbReference>
<evidence type="ECO:0000313" key="6">
    <source>
        <dbReference type="Proteomes" id="UP000501812"/>
    </source>
</evidence>
<gene>
    <name evidence="5" type="ORF">HHL09_18130</name>
</gene>
<dbReference type="EMBL" id="CP051774">
    <property type="protein sequence ID" value="QJE97612.1"/>
    <property type="molecule type" value="Genomic_DNA"/>
</dbReference>
<dbReference type="AlphaFoldDB" id="A0A858RL94"/>
<keyword evidence="6" id="KW-1185">Reference proteome</keyword>
<accession>A0A858RL94</accession>
<reference evidence="5 6" key="1">
    <citation type="submission" date="2020-04" db="EMBL/GenBank/DDBJ databases">
        <title>Luteolibacter sp. G-1-1-1 isolated from soil.</title>
        <authorList>
            <person name="Dahal R.H."/>
        </authorList>
    </citation>
    <scope>NUCLEOTIDE SEQUENCE [LARGE SCALE GENOMIC DNA]</scope>
    <source>
        <strain evidence="5 6">G-1-1-1</strain>
    </source>
</reference>
<dbReference type="PANTHER" id="PTHR43792">
    <property type="entry name" value="GNAT FAMILY, PUTATIVE (AFU_ORTHOLOGUE AFUA_3G00765)-RELATED-RELATED"/>
    <property type="match status" value="1"/>
</dbReference>
<dbReference type="SUPFAM" id="SSF55729">
    <property type="entry name" value="Acyl-CoA N-acyltransferases (Nat)"/>
    <property type="match status" value="1"/>
</dbReference>
<proteinExistence type="inferred from homology"/>
<dbReference type="GO" id="GO:0008999">
    <property type="term" value="F:protein-N-terminal-alanine acetyltransferase activity"/>
    <property type="evidence" value="ECO:0007669"/>
    <property type="project" value="TreeGrafter"/>
</dbReference>
<dbReference type="Proteomes" id="UP000501812">
    <property type="component" value="Chromosome"/>
</dbReference>
<protein>
    <submittedName>
        <fullName evidence="5">GNAT family N-acetyltransferase</fullName>
    </submittedName>
</protein>
<keyword evidence="2" id="KW-0012">Acyltransferase</keyword>
<evidence type="ECO:0000256" key="3">
    <source>
        <dbReference type="ARBA" id="ARBA00038502"/>
    </source>
</evidence>
<evidence type="ECO:0000256" key="2">
    <source>
        <dbReference type="ARBA" id="ARBA00023315"/>
    </source>
</evidence>
<dbReference type="InterPro" id="IPR051531">
    <property type="entry name" value="N-acetyltransferase"/>
</dbReference>
<feature type="domain" description="N-acetyltransferase" evidence="4">
    <location>
        <begin position="14"/>
        <end position="178"/>
    </location>
</feature>
<evidence type="ECO:0000259" key="4">
    <source>
        <dbReference type="PROSITE" id="PS51186"/>
    </source>
</evidence>
<sequence length="186" mass="20605">MKPILPIVLKTPRLLLRPPVEEDAATLECYLSDRRIAETTAAIPHPYPRGGALDWVAMSDDRWAEGTAATFVVTLRENGKILGVISLLGKSPRDFQAGYWIAVPFWGNGYATEALHRLVRYAFNHLGLPCLGARHFAHNPASGRVMLKAGLHFDTVIPGGSSRDGVFYDSVQYRITAEDWRMCVAI</sequence>
<dbReference type="PANTHER" id="PTHR43792:SF8">
    <property type="entry name" value="[RIBOSOMAL PROTEIN US5]-ALANINE N-ACETYLTRANSFERASE"/>
    <property type="match status" value="1"/>
</dbReference>
<dbReference type="InterPro" id="IPR016181">
    <property type="entry name" value="Acyl_CoA_acyltransferase"/>
</dbReference>
<name>A0A858RL94_9BACT</name>
<comment type="similarity">
    <text evidence="3">Belongs to the acetyltransferase family. RimJ subfamily.</text>
</comment>
<dbReference type="InterPro" id="IPR000182">
    <property type="entry name" value="GNAT_dom"/>
</dbReference>
<dbReference type="Gene3D" id="3.40.630.30">
    <property type="match status" value="1"/>
</dbReference>